<dbReference type="PANTHER" id="PTHR19872:SF7">
    <property type="entry name" value="F-BOX AND WD REPEAT DOMAIN CONTAINING PROTEIN 10B-RELATED"/>
    <property type="match status" value="1"/>
</dbReference>
<keyword evidence="2" id="KW-1185">Reference proteome</keyword>
<dbReference type="Ensembl" id="ENSSDAT00000020596.1">
    <property type="protein sequence ID" value="ENSSDAP00000018009.1"/>
    <property type="gene ID" value="ENSSDAG00000016448.1"/>
</dbReference>
<proteinExistence type="predicted"/>
<name>A0A8C9Q7D8_SPEDA</name>
<sequence length="255" mass="28973">MSRLKLKSWKTPISPDQFLLTVSALQRAHNSGEFAYPHRPQTQVLDAWGPSISYPRKVLNFKGKSIQHAVDRLRINNHPIDVKQTSTPFEVQKLQPNLKKSLHSPRVLSTVPQPMIIRSRFSDRLKSEDQITSSIEGAVPSMGPLTSMQVIKPNHLLASRLGTATLSLQRERPRFYTTLDPLRMNTEFMLLTVKEEKEYGEAMMKEYQASKPTRVDDPGKSRKAAWIRKVKGLPIDNFMKPGKTAAPELGQNMFI</sequence>
<dbReference type="InterPro" id="IPR051075">
    <property type="entry name" value="SCF_subunit_WD-repeat"/>
</dbReference>
<accession>A0A8C9Q7D8</accession>
<dbReference type="PANTHER" id="PTHR19872">
    <property type="entry name" value="UBIQUITIN LIGASE SPECIFICITY FACTOR/HREP PROTEIN"/>
    <property type="match status" value="1"/>
</dbReference>
<dbReference type="Ensembl" id="ENSSDAT00000020592.1">
    <property type="protein sequence ID" value="ENSSDAP00000018007.1"/>
    <property type="gene ID" value="ENSSDAG00000016445.1"/>
</dbReference>
<reference evidence="1" key="1">
    <citation type="submission" date="2025-05" db="UniProtKB">
        <authorList>
            <consortium name="Ensembl"/>
        </authorList>
    </citation>
    <scope>IDENTIFICATION</scope>
</reference>
<evidence type="ECO:0000313" key="1">
    <source>
        <dbReference type="Ensembl" id="ENSSDAP00000018009.1"/>
    </source>
</evidence>
<protein>
    <submittedName>
        <fullName evidence="1">Uncharacterized protein</fullName>
    </submittedName>
</protein>
<dbReference type="Proteomes" id="UP000694422">
    <property type="component" value="Unplaced"/>
</dbReference>
<dbReference type="AlphaFoldDB" id="A0A8C9Q7D8"/>
<organism evidence="1 2">
    <name type="scientific">Spermophilus dauricus</name>
    <name type="common">Daurian ground squirrel</name>
    <dbReference type="NCBI Taxonomy" id="99837"/>
    <lineage>
        <taxon>Eukaryota</taxon>
        <taxon>Metazoa</taxon>
        <taxon>Chordata</taxon>
        <taxon>Craniata</taxon>
        <taxon>Vertebrata</taxon>
        <taxon>Euteleostomi</taxon>
        <taxon>Mammalia</taxon>
        <taxon>Eutheria</taxon>
        <taxon>Euarchontoglires</taxon>
        <taxon>Glires</taxon>
        <taxon>Rodentia</taxon>
        <taxon>Sciuromorpha</taxon>
        <taxon>Sciuridae</taxon>
        <taxon>Xerinae</taxon>
        <taxon>Marmotini</taxon>
        <taxon>Spermophilus</taxon>
    </lineage>
</organism>
<evidence type="ECO:0000313" key="2">
    <source>
        <dbReference type="Proteomes" id="UP000694422"/>
    </source>
</evidence>